<reference evidence="4 5" key="2">
    <citation type="journal article" date="2012" name="PLoS ONE">
        <title>Genomic characterization of the taylorella genus.</title>
        <authorList>
            <person name="Hebert L."/>
            <person name="Moumen B."/>
            <person name="Pons N."/>
            <person name="Duquesne F."/>
            <person name="Breuil M.F."/>
            <person name="Goux D."/>
            <person name="Batto J.M."/>
            <person name="Laugier C."/>
            <person name="Renault P."/>
            <person name="Petry S."/>
        </authorList>
    </citation>
    <scope>NUCLEOTIDE SEQUENCE [LARGE SCALE GENOMIC DNA]</scope>
    <source>
        <strain evidence="4 5">MCE3</strain>
    </source>
</reference>
<dbReference type="InterPro" id="IPR014729">
    <property type="entry name" value="Rossmann-like_a/b/a_fold"/>
</dbReference>
<feature type="region of interest" description="Disordered" evidence="2">
    <location>
        <begin position="150"/>
        <end position="172"/>
    </location>
</feature>
<name>G4QCF4_TAYAM</name>
<dbReference type="InterPro" id="IPR006015">
    <property type="entry name" value="Universal_stress_UspA"/>
</dbReference>
<accession>G4QCF4</accession>
<dbReference type="PANTHER" id="PTHR46268:SF15">
    <property type="entry name" value="UNIVERSAL STRESS PROTEIN HP_0031"/>
    <property type="match status" value="1"/>
</dbReference>
<dbReference type="CDD" id="cd00293">
    <property type="entry name" value="USP-like"/>
    <property type="match status" value="1"/>
</dbReference>
<protein>
    <submittedName>
        <fullName evidence="4">Putative universal stress protein</fullName>
    </submittedName>
</protein>
<dbReference type="PANTHER" id="PTHR46268">
    <property type="entry name" value="STRESS RESPONSE PROTEIN NHAX"/>
    <property type="match status" value="1"/>
</dbReference>
<evidence type="ECO:0000313" key="4">
    <source>
        <dbReference type="EMBL" id="AEP36084.1"/>
    </source>
</evidence>
<comment type="similarity">
    <text evidence="1">Belongs to the universal stress protein A family.</text>
</comment>
<dbReference type="STRING" id="1008459.TASI_0301"/>
<gene>
    <name evidence="4" type="ordered locus">TASI_0301</name>
</gene>
<organism evidence="4 5">
    <name type="scientific">Taylorella asinigenitalis (strain MCE3)</name>
    <dbReference type="NCBI Taxonomy" id="1008459"/>
    <lineage>
        <taxon>Bacteria</taxon>
        <taxon>Pseudomonadati</taxon>
        <taxon>Pseudomonadota</taxon>
        <taxon>Betaproteobacteria</taxon>
        <taxon>Burkholderiales</taxon>
        <taxon>Alcaligenaceae</taxon>
        <taxon>Taylorella</taxon>
    </lineage>
</organism>
<reference key="1">
    <citation type="submission" date="2011-09" db="EMBL/GenBank/DDBJ databases">
        <title>Genomic characterization of the Taylorella genus.</title>
        <authorList>
            <person name="Hebert L."/>
            <person name="Moumen B."/>
            <person name="Pons N."/>
            <person name="Duquesne F."/>
            <person name="Breuil M.-F."/>
            <person name="Goux D."/>
            <person name="Batto J.-M."/>
            <person name="Renault P."/>
            <person name="Laugier C."/>
            <person name="Petry S."/>
        </authorList>
    </citation>
    <scope>NUCLEOTIDE SEQUENCE</scope>
    <source>
        <strain>MCE3</strain>
    </source>
</reference>
<feature type="compositionally biased region" description="Basic and acidic residues" evidence="2">
    <location>
        <begin position="151"/>
        <end position="172"/>
    </location>
</feature>
<dbReference type="AlphaFoldDB" id="G4QCF4"/>
<dbReference type="Gene3D" id="3.40.50.620">
    <property type="entry name" value="HUPs"/>
    <property type="match status" value="1"/>
</dbReference>
<sequence length="172" mass="18573">MYKRILLPIDGSDISLEAAKAGISLAKAMGAEVLALNITQPFSTLIGFDGMVASYAISDGDFEEAAQQEAKEYLEPILEHANNEHVKFTSIISGNYNVAEGIVNIAEEQNCDLIFMATHGRSGLSSLLLGSVTNKVISLAKVSVLVFRTSNPEEKPKSEDTKKEEAPETKPE</sequence>
<dbReference type="RefSeq" id="WP_014110982.1">
    <property type="nucleotide sequence ID" value="NC_016043.1"/>
</dbReference>
<proteinExistence type="inferred from homology"/>
<dbReference type="PRINTS" id="PR01438">
    <property type="entry name" value="UNVRSLSTRESS"/>
</dbReference>
<evidence type="ECO:0000313" key="5">
    <source>
        <dbReference type="Proteomes" id="UP000009284"/>
    </source>
</evidence>
<dbReference type="Proteomes" id="UP000009284">
    <property type="component" value="Chromosome"/>
</dbReference>
<dbReference type="KEGG" id="tas:TASI_0301"/>
<dbReference type="InterPro" id="IPR006016">
    <property type="entry name" value="UspA"/>
</dbReference>
<evidence type="ECO:0000256" key="2">
    <source>
        <dbReference type="SAM" id="MobiDB-lite"/>
    </source>
</evidence>
<evidence type="ECO:0000256" key="1">
    <source>
        <dbReference type="ARBA" id="ARBA00008791"/>
    </source>
</evidence>
<dbReference type="SUPFAM" id="SSF52402">
    <property type="entry name" value="Adenine nucleotide alpha hydrolases-like"/>
    <property type="match status" value="1"/>
</dbReference>
<dbReference type="EMBL" id="CP003059">
    <property type="protein sequence ID" value="AEP36084.1"/>
    <property type="molecule type" value="Genomic_DNA"/>
</dbReference>
<keyword evidence="5" id="KW-1185">Reference proteome</keyword>
<dbReference type="OrthoDB" id="5295044at2"/>
<feature type="domain" description="UspA" evidence="3">
    <location>
        <begin position="1"/>
        <end position="148"/>
    </location>
</feature>
<dbReference type="Pfam" id="PF00582">
    <property type="entry name" value="Usp"/>
    <property type="match status" value="1"/>
</dbReference>
<dbReference type="eggNOG" id="COG0589">
    <property type="taxonomic scope" value="Bacteria"/>
</dbReference>
<evidence type="ECO:0000259" key="3">
    <source>
        <dbReference type="Pfam" id="PF00582"/>
    </source>
</evidence>
<dbReference type="HOGENOM" id="CLU_049301_11_0_4"/>